<gene>
    <name evidence="2" type="ORF">BN1046_01009</name>
</gene>
<proteinExistence type="predicted"/>
<keyword evidence="1" id="KW-0812">Transmembrane</keyword>
<dbReference type="AlphaFoldDB" id="A0A024LQW2"/>
<keyword evidence="1" id="KW-1133">Transmembrane helix</keyword>
<reference evidence="2" key="2">
    <citation type="submission" date="2014-05" db="EMBL/GenBank/DDBJ databases">
        <title>Genome sequencing of Bartonella spp. isolated from human blood.</title>
        <authorList>
            <person name="Raoult D."/>
        </authorList>
    </citation>
    <scope>NUCLEOTIDE SEQUENCE</scope>
    <source>
        <strain evidence="2">MVT06</strain>
    </source>
</reference>
<organism evidence="2">
    <name type="scientific">Bartonella schoenbuchensis</name>
    <dbReference type="NCBI Taxonomy" id="165694"/>
    <lineage>
        <taxon>Bacteria</taxon>
        <taxon>Pseudomonadati</taxon>
        <taxon>Pseudomonadota</taxon>
        <taxon>Alphaproteobacteria</taxon>
        <taxon>Hyphomicrobiales</taxon>
        <taxon>Bartonellaceae</taxon>
        <taxon>Bartonella</taxon>
    </lineage>
</organism>
<reference evidence="2" key="1">
    <citation type="submission" date="2013-11" db="EMBL/GenBank/DDBJ databases">
        <authorList>
            <person name="GENOMES U."/>
        </authorList>
    </citation>
    <scope>NUCLEOTIDE SEQUENCE</scope>
    <source>
        <strain evidence="2">MVT06</strain>
    </source>
</reference>
<name>A0A024LQW2_9HYPH</name>
<feature type="transmembrane region" description="Helical" evidence="1">
    <location>
        <begin position="7"/>
        <end position="27"/>
    </location>
</feature>
<dbReference type="EMBL" id="HG977196">
    <property type="protein sequence ID" value="CDP80096.1"/>
    <property type="molecule type" value="Genomic_DNA"/>
</dbReference>
<sequence>MNSERKMTLALITMLLIVTTIIFYANVTISDVLQLI</sequence>
<protein>
    <submittedName>
        <fullName evidence="2">Uncharacterized protein</fullName>
    </submittedName>
</protein>
<evidence type="ECO:0000256" key="1">
    <source>
        <dbReference type="SAM" id="Phobius"/>
    </source>
</evidence>
<evidence type="ECO:0000313" key="2">
    <source>
        <dbReference type="EMBL" id="CDP80096.1"/>
    </source>
</evidence>
<accession>A0A024LQW2</accession>
<keyword evidence="1" id="KW-0472">Membrane</keyword>